<dbReference type="Gene3D" id="3.40.190.150">
    <property type="entry name" value="Bordetella uptake gene, domain 1"/>
    <property type="match status" value="1"/>
</dbReference>
<dbReference type="EMBL" id="CP137852">
    <property type="protein sequence ID" value="WPB87520.1"/>
    <property type="molecule type" value="Genomic_DNA"/>
</dbReference>
<reference evidence="2 3" key="1">
    <citation type="submission" date="2023-11" db="EMBL/GenBank/DDBJ databases">
        <title>Arctic aerobic anoxygenic photoheterotroph Sediminicoccus rosea KRV36 adapts its photosynthesis to long days of polar summer.</title>
        <authorList>
            <person name="Tomasch J."/>
            <person name="Kopejtka K."/>
            <person name="Bily T."/>
            <person name="Gardiner A.T."/>
            <person name="Gardian Z."/>
            <person name="Shivaramu S."/>
            <person name="Koblizek M."/>
            <person name="Engelhardt F."/>
            <person name="Kaftan D."/>
        </authorList>
    </citation>
    <scope>NUCLEOTIDE SEQUENCE [LARGE SCALE GENOMIC DNA]</scope>
    <source>
        <strain evidence="2 3">R-30</strain>
    </source>
</reference>
<dbReference type="RefSeq" id="WP_318651472.1">
    <property type="nucleotide sequence ID" value="NZ_CP137852.1"/>
</dbReference>
<dbReference type="SUPFAM" id="SSF53850">
    <property type="entry name" value="Periplasmic binding protein-like II"/>
    <property type="match status" value="1"/>
</dbReference>
<keyword evidence="3" id="KW-1185">Reference proteome</keyword>
<dbReference type="InterPro" id="IPR005064">
    <property type="entry name" value="BUG"/>
</dbReference>
<protein>
    <submittedName>
        <fullName evidence="2">Tripartite tricarboxylate transporter substrate-binding protein</fullName>
    </submittedName>
</protein>
<dbReference type="InterPro" id="IPR042100">
    <property type="entry name" value="Bug_dom1"/>
</dbReference>
<organism evidence="2 3">
    <name type="scientific">Sediminicoccus rosea</name>
    <dbReference type="NCBI Taxonomy" id="1225128"/>
    <lineage>
        <taxon>Bacteria</taxon>
        <taxon>Pseudomonadati</taxon>
        <taxon>Pseudomonadota</taxon>
        <taxon>Alphaproteobacteria</taxon>
        <taxon>Acetobacterales</taxon>
        <taxon>Roseomonadaceae</taxon>
        <taxon>Sediminicoccus</taxon>
    </lineage>
</organism>
<dbReference type="Gene3D" id="3.40.190.10">
    <property type="entry name" value="Periplasmic binding protein-like II"/>
    <property type="match status" value="1"/>
</dbReference>
<comment type="similarity">
    <text evidence="1">Belongs to the UPF0065 (bug) family.</text>
</comment>
<dbReference type="PANTHER" id="PTHR42928">
    <property type="entry name" value="TRICARBOXYLATE-BINDING PROTEIN"/>
    <property type="match status" value="1"/>
</dbReference>
<accession>A0ABZ0PQY5</accession>
<dbReference type="Proteomes" id="UP001305521">
    <property type="component" value="Chromosome"/>
</dbReference>
<gene>
    <name evidence="2" type="ORF">R9Z33_11720</name>
</gene>
<evidence type="ECO:0000256" key="1">
    <source>
        <dbReference type="ARBA" id="ARBA00006987"/>
    </source>
</evidence>
<evidence type="ECO:0000313" key="3">
    <source>
        <dbReference type="Proteomes" id="UP001305521"/>
    </source>
</evidence>
<proteinExistence type="inferred from homology"/>
<evidence type="ECO:0000313" key="2">
    <source>
        <dbReference type="EMBL" id="WPB87520.1"/>
    </source>
</evidence>
<sequence length="320" mass="33297">MVQRRHLLAAAALAPVAAPLSDARAQFTRPLRLIIPVGVAGVTDVVGRILAEGMQGQLGQPIIPENVVGAGSTVGAAAFHRAANDGQTIFIGTNNHPVMRAVYPNFPLDPVTDFVPVAGIGRQPFVLAVHPDVPANDLPSLIAWLRAQGERANYGSANPGATNHLAGELFKQLSATQFTIVPYRTAAAAVQDLLAGRMNFSIDSPTLMMPLIREGRLKPIAVTSAEASALAPGLPPIASALPGYDLTAWQVLFTRPGGPEEARRAVQAAALAAVADPAVKARLLAANVETWPDPSAAAAARHVAAEVARWAPIVARISPG</sequence>
<dbReference type="Pfam" id="PF03401">
    <property type="entry name" value="TctC"/>
    <property type="match status" value="1"/>
</dbReference>
<dbReference type="PANTHER" id="PTHR42928:SF5">
    <property type="entry name" value="BLR1237 PROTEIN"/>
    <property type="match status" value="1"/>
</dbReference>
<name>A0ABZ0PQY5_9PROT</name>